<evidence type="ECO:0000256" key="2">
    <source>
        <dbReference type="ARBA" id="ARBA00023002"/>
    </source>
</evidence>
<organism evidence="7 8">
    <name type="scientific">Paraburkholderia susongensis</name>
    <dbReference type="NCBI Taxonomy" id="1515439"/>
    <lineage>
        <taxon>Bacteria</taxon>
        <taxon>Pseudomonadati</taxon>
        <taxon>Pseudomonadota</taxon>
        <taxon>Betaproteobacteria</taxon>
        <taxon>Burkholderiales</taxon>
        <taxon>Burkholderiaceae</taxon>
        <taxon>Paraburkholderia</taxon>
    </lineage>
</organism>
<dbReference type="AlphaFoldDB" id="A0A1X7LRD6"/>
<feature type="domain" description="FAD/NAD(P)-binding" evidence="4">
    <location>
        <begin position="170"/>
        <end position="431"/>
    </location>
</feature>
<dbReference type="Gene3D" id="3.30.1360.120">
    <property type="entry name" value="Probable tRNA modification gtpase trme, domain 1"/>
    <property type="match status" value="1"/>
</dbReference>
<feature type="domain" description="SoxA A3" evidence="6">
    <location>
        <begin position="517"/>
        <end position="600"/>
    </location>
</feature>
<dbReference type="Gene3D" id="1.10.10.1100">
    <property type="entry name" value="BFD-like [2Fe-2S]-binding domain"/>
    <property type="match status" value="1"/>
</dbReference>
<dbReference type="Pfam" id="PF13510">
    <property type="entry name" value="Fer2_4"/>
    <property type="match status" value="1"/>
</dbReference>
<dbReference type="GO" id="GO:0008115">
    <property type="term" value="F:sarcosine oxidase activity"/>
    <property type="evidence" value="ECO:0007669"/>
    <property type="project" value="InterPro"/>
</dbReference>
<dbReference type="Gene3D" id="3.50.50.60">
    <property type="entry name" value="FAD/NAD(P)-binding domain"/>
    <property type="match status" value="1"/>
</dbReference>
<sequence length="1003" mass="108899">MSQKNRLPNGGRIDRAVALNFTFNGVEYQGYQGDTLASALLANGVHFVARSWKYHRPRGIVTAGVEEPNAVVQLETGAYTVPNARATEIELYQGLVATSVNAKPSIEKDRLAINQKIARFIPAGFYYKTFMWPRKWWPKYEEAIRDAAGLGTAPQQRDADRYDKCFAHCDVLVVGGGPGGLAAAHAAALSGARVMLVDDQPELGGSLLSCRAEIDGKPALQWVRKIEDELRLRPDVKILSRSTAFGYQDHNLVTVTQRLSDHVPLSQRKGTRELLWKIRAKRVILATGAHERPIVFGNNDLPGVMLASAVSTYLHRYAVLPGRNAVVFTNNDDGYQCALDLKAAGAQVRVIDPREGESTGTLPTLARRGGIEVMRGAVVTAAHGKLRVASVEIAPYANGQTGARQRELPCDLLAMSGGWSPVLHLFAQSGGKAQWHADKACFVPGNSMQAEASVGACAGDFSLGHGLRCAVDAGVEAARATGYTVARPYPLRVRELAEAKMLPLWLVGGREMATRGPKQFVDFQNDVSAADIFLAAREGFESVEHVKRYTAMGFGTDQGKLGNINGMAILAQALGKTIAETGTTTFRPNYTPVSFGTFAGRELGEFLDPVRKTALHEWHVENGALFEDVGNWKRPWYYPKAGEDMRAALARESLAVRTSVGILDASTLGKIDIQGPDAAKLLNWVYTNPWSKLEVGKCRYGLMLDENGMIFDDGVTVRLAEQHYLMSTTTGGAARVLTWLERWLQTEWPDMRVRLASVTDHWATFAVAGPMSRKVLQKVCDDIDFANAAFPFMSYREGTVAGVAARVMRISFSGELAYEVNVPANVGRAVWQALIDAGAEFDITPYGTETMHVLRAEKGYIIVGQDTDGSMTPYDIGMGGLVAKSKDFLGKRSLSRSDTAKAGRKQLVGLLSDDASFVIPEGSQIVAGPFEGDTAPMLGHVTSSYFSPILKRSIAMAVVKGGLDRMGETVTVVFGNGKSGKQIAAKIASPMFYDSEGARQHVE</sequence>
<accession>A0A1X7LRD6</accession>
<protein>
    <submittedName>
        <fullName evidence="7">Sarcosine oxidase subunit alpha</fullName>
    </submittedName>
</protein>
<evidence type="ECO:0000256" key="1">
    <source>
        <dbReference type="ARBA" id="ARBA00008609"/>
    </source>
</evidence>
<dbReference type="Pfam" id="PF07992">
    <property type="entry name" value="Pyr_redox_2"/>
    <property type="match status" value="1"/>
</dbReference>
<evidence type="ECO:0000259" key="4">
    <source>
        <dbReference type="Pfam" id="PF07992"/>
    </source>
</evidence>
<keyword evidence="8" id="KW-1185">Reference proteome</keyword>
<dbReference type="InterPro" id="IPR041117">
    <property type="entry name" value="SoxA_A3"/>
</dbReference>
<dbReference type="NCBIfam" id="TIGR01372">
    <property type="entry name" value="soxA"/>
    <property type="match status" value="1"/>
</dbReference>
<dbReference type="RefSeq" id="WP_085487393.1">
    <property type="nucleotide sequence ID" value="NZ_FXAT01000008.1"/>
</dbReference>
<proteinExistence type="inferred from homology"/>
<dbReference type="EMBL" id="FXAT01000008">
    <property type="protein sequence ID" value="SMG56441.1"/>
    <property type="molecule type" value="Genomic_DNA"/>
</dbReference>
<name>A0A1X7LRD6_9BURK</name>
<dbReference type="InterPro" id="IPR036188">
    <property type="entry name" value="FAD/NAD-bd_sf"/>
</dbReference>
<keyword evidence="2" id="KW-0560">Oxidoreductase</keyword>
<evidence type="ECO:0000259" key="5">
    <source>
        <dbReference type="Pfam" id="PF08669"/>
    </source>
</evidence>
<dbReference type="InterPro" id="IPR023753">
    <property type="entry name" value="FAD/NAD-binding_dom"/>
</dbReference>
<gene>
    <name evidence="7" type="ORF">SAMN06265784_108177</name>
</gene>
<evidence type="ECO:0000259" key="3">
    <source>
        <dbReference type="Pfam" id="PF01571"/>
    </source>
</evidence>
<evidence type="ECO:0000313" key="8">
    <source>
        <dbReference type="Proteomes" id="UP000193228"/>
    </source>
</evidence>
<dbReference type="InterPro" id="IPR013977">
    <property type="entry name" value="GcvT_C"/>
</dbReference>
<dbReference type="PIRSF" id="PIRSF037980">
    <property type="entry name" value="SoxA"/>
    <property type="match status" value="1"/>
</dbReference>
<evidence type="ECO:0000313" key="7">
    <source>
        <dbReference type="EMBL" id="SMG56441.1"/>
    </source>
</evidence>
<dbReference type="PANTHER" id="PTHR43757:SF2">
    <property type="entry name" value="AMINOMETHYLTRANSFERASE, MITOCHONDRIAL"/>
    <property type="match status" value="1"/>
</dbReference>
<dbReference type="Gene3D" id="3.10.20.440">
    <property type="entry name" value="2Fe-2S iron-sulphur cluster binding domain, sarcosine oxidase, alpha subunit, N-terminal domain"/>
    <property type="match status" value="1"/>
</dbReference>
<dbReference type="InterPro" id="IPR028896">
    <property type="entry name" value="GcvT/YgfZ/DmdA"/>
</dbReference>
<evidence type="ECO:0000259" key="6">
    <source>
        <dbReference type="Pfam" id="PF17806"/>
    </source>
</evidence>
<dbReference type="SUPFAM" id="SSF51905">
    <property type="entry name" value="FAD/NAD(P)-binding domain"/>
    <property type="match status" value="1"/>
</dbReference>
<dbReference type="STRING" id="1515439.SAMN06265784_108177"/>
<dbReference type="OrthoDB" id="5287468at2"/>
<dbReference type="InterPro" id="IPR006222">
    <property type="entry name" value="GCVT_N"/>
</dbReference>
<dbReference type="SUPFAM" id="SSF101790">
    <property type="entry name" value="Aminomethyltransferase beta-barrel domain"/>
    <property type="match status" value="1"/>
</dbReference>
<dbReference type="PRINTS" id="PR00411">
    <property type="entry name" value="PNDRDTASEI"/>
</dbReference>
<feature type="domain" description="Aminomethyltransferase C-terminal" evidence="5">
    <location>
        <begin position="905"/>
        <end position="994"/>
    </location>
</feature>
<reference evidence="8" key="1">
    <citation type="submission" date="2017-04" db="EMBL/GenBank/DDBJ databases">
        <authorList>
            <person name="Varghese N."/>
            <person name="Submissions S."/>
        </authorList>
    </citation>
    <scope>NUCLEOTIDE SEQUENCE [LARGE SCALE GENOMIC DNA]</scope>
    <source>
        <strain evidence="8">LMG 29540</strain>
    </source>
</reference>
<dbReference type="Pfam" id="PF17806">
    <property type="entry name" value="SO_alpha_A3"/>
    <property type="match status" value="1"/>
</dbReference>
<dbReference type="InterPro" id="IPR027266">
    <property type="entry name" value="TrmE/GcvT-like"/>
</dbReference>
<dbReference type="InterPro" id="IPR029043">
    <property type="entry name" value="GcvT/YgfZ_C"/>
</dbReference>
<dbReference type="Pfam" id="PF08669">
    <property type="entry name" value="GCV_T_C"/>
    <property type="match status" value="1"/>
</dbReference>
<dbReference type="Pfam" id="PF01571">
    <property type="entry name" value="GCV_T"/>
    <property type="match status" value="1"/>
</dbReference>
<dbReference type="GO" id="GO:0046653">
    <property type="term" value="P:tetrahydrofolate metabolic process"/>
    <property type="evidence" value="ECO:0007669"/>
    <property type="project" value="InterPro"/>
</dbReference>
<dbReference type="SUPFAM" id="SSF103025">
    <property type="entry name" value="Folate-binding domain"/>
    <property type="match status" value="1"/>
</dbReference>
<dbReference type="InterPro" id="IPR042204">
    <property type="entry name" value="2Fe-2S-bd_N"/>
</dbReference>
<dbReference type="InterPro" id="IPR041854">
    <property type="entry name" value="BFD-like_2Fe2S-bd_dom_sf"/>
</dbReference>
<feature type="domain" description="GCVT N-terminal" evidence="3">
    <location>
        <begin position="615"/>
        <end position="886"/>
    </location>
</feature>
<dbReference type="PANTHER" id="PTHR43757">
    <property type="entry name" value="AMINOMETHYLTRANSFERASE"/>
    <property type="match status" value="1"/>
</dbReference>
<dbReference type="Proteomes" id="UP000193228">
    <property type="component" value="Unassembled WGS sequence"/>
</dbReference>
<comment type="similarity">
    <text evidence="1">Belongs to the GcvT family.</text>
</comment>
<dbReference type="PRINTS" id="PR00368">
    <property type="entry name" value="FADPNR"/>
</dbReference>
<dbReference type="InterPro" id="IPR006277">
    <property type="entry name" value="Sarcosine_oxidase_asu"/>
</dbReference>